<organism evidence="7 8">
    <name type="scientific">Pisum sativum</name>
    <name type="common">Garden pea</name>
    <name type="synonym">Lathyrus oleraceus</name>
    <dbReference type="NCBI Taxonomy" id="3888"/>
    <lineage>
        <taxon>Eukaryota</taxon>
        <taxon>Viridiplantae</taxon>
        <taxon>Streptophyta</taxon>
        <taxon>Embryophyta</taxon>
        <taxon>Tracheophyta</taxon>
        <taxon>Spermatophyta</taxon>
        <taxon>Magnoliopsida</taxon>
        <taxon>eudicotyledons</taxon>
        <taxon>Gunneridae</taxon>
        <taxon>Pentapetalae</taxon>
        <taxon>rosids</taxon>
        <taxon>fabids</taxon>
        <taxon>Fabales</taxon>
        <taxon>Fabaceae</taxon>
        <taxon>Papilionoideae</taxon>
        <taxon>50 kb inversion clade</taxon>
        <taxon>NPAAA clade</taxon>
        <taxon>Hologalegina</taxon>
        <taxon>IRL clade</taxon>
        <taxon>Fabeae</taxon>
        <taxon>Lathyrus</taxon>
    </lineage>
</organism>
<accession>A0A9D4YMB1</accession>
<dbReference type="GO" id="GO:0005634">
    <property type="term" value="C:nucleus"/>
    <property type="evidence" value="ECO:0007669"/>
    <property type="project" value="UniProtKB-SubCell"/>
</dbReference>
<keyword evidence="3" id="KW-0238">DNA-binding</keyword>
<dbReference type="GO" id="GO:0003677">
    <property type="term" value="F:DNA binding"/>
    <property type="evidence" value="ECO:0007669"/>
    <property type="project" value="UniProtKB-KW"/>
</dbReference>
<keyword evidence="2" id="KW-0805">Transcription regulation</keyword>
<reference evidence="7 8" key="1">
    <citation type="journal article" date="2022" name="Nat. Genet.">
        <title>Improved pea reference genome and pan-genome highlight genomic features and evolutionary characteristics.</title>
        <authorList>
            <person name="Yang T."/>
            <person name="Liu R."/>
            <person name="Luo Y."/>
            <person name="Hu S."/>
            <person name="Wang D."/>
            <person name="Wang C."/>
            <person name="Pandey M.K."/>
            <person name="Ge S."/>
            <person name="Xu Q."/>
            <person name="Li N."/>
            <person name="Li G."/>
            <person name="Huang Y."/>
            <person name="Saxena R.K."/>
            <person name="Ji Y."/>
            <person name="Li M."/>
            <person name="Yan X."/>
            <person name="He Y."/>
            <person name="Liu Y."/>
            <person name="Wang X."/>
            <person name="Xiang C."/>
            <person name="Varshney R.K."/>
            <person name="Ding H."/>
            <person name="Gao S."/>
            <person name="Zong X."/>
        </authorList>
    </citation>
    <scope>NUCLEOTIDE SEQUENCE [LARGE SCALE GENOMIC DNA]</scope>
    <source>
        <strain evidence="7 8">cv. Zhongwan 6</strain>
    </source>
</reference>
<dbReference type="Gramene" id="Psat1g000680.1">
    <property type="protein sequence ID" value="Psat1g000680.1.cds"/>
    <property type="gene ID" value="Psat1g000680"/>
</dbReference>
<dbReference type="PANTHER" id="PTHR31920:SF37">
    <property type="entry name" value="B3 DOMAIN-CONTAINING TRANSCRIPTION FACTOR VRN1"/>
    <property type="match status" value="1"/>
</dbReference>
<dbReference type="PROSITE" id="PS50863">
    <property type="entry name" value="B3"/>
    <property type="match status" value="2"/>
</dbReference>
<feature type="domain" description="TF-B3" evidence="6">
    <location>
        <begin position="172"/>
        <end position="265"/>
    </location>
</feature>
<keyword evidence="8" id="KW-1185">Reference proteome</keyword>
<comment type="caution">
    <text evidence="7">The sequence shown here is derived from an EMBL/GenBank/DDBJ whole genome shotgun (WGS) entry which is preliminary data.</text>
</comment>
<protein>
    <recommendedName>
        <fullName evidence="6">TF-B3 domain-containing protein</fullName>
    </recommendedName>
</protein>
<evidence type="ECO:0000256" key="5">
    <source>
        <dbReference type="ARBA" id="ARBA00023242"/>
    </source>
</evidence>
<sequence length="269" mass="31079">MSSKVSTLFATMKLHRRRCVRPTSPEKESKHFMKAILPSPIHSKQIRIPDEFITRFGNELNDAATITVPDGRVWEMELKKCGNEVYFCNKWQEFAEYYCIGYGCYLSFKYEGNSKFSVVIFDATSVEISYSFKTNTKKRFKVEKNENGGKQVKIMSNSDSERSEDGANEFNPKKPYFRSKMNKGNNAYVSADFASKYLKSNVPMKLQNCHGEQWEVYAKSWGKMQISRGFSKFKRDNNISEGDICVFELIKENPVVLKVTVFPPLHYGD</sequence>
<dbReference type="SUPFAM" id="SSF101936">
    <property type="entry name" value="DNA-binding pseudobarrel domain"/>
    <property type="match status" value="2"/>
</dbReference>
<evidence type="ECO:0000256" key="1">
    <source>
        <dbReference type="ARBA" id="ARBA00004123"/>
    </source>
</evidence>
<evidence type="ECO:0000313" key="7">
    <source>
        <dbReference type="EMBL" id="KAI5440350.1"/>
    </source>
</evidence>
<keyword evidence="5" id="KW-0539">Nucleus</keyword>
<proteinExistence type="predicted"/>
<dbReference type="Pfam" id="PF02362">
    <property type="entry name" value="B3"/>
    <property type="match status" value="2"/>
</dbReference>
<keyword evidence="4" id="KW-0804">Transcription</keyword>
<feature type="domain" description="TF-B3" evidence="6">
    <location>
        <begin position="31"/>
        <end position="124"/>
    </location>
</feature>
<evidence type="ECO:0000259" key="6">
    <source>
        <dbReference type="PROSITE" id="PS50863"/>
    </source>
</evidence>
<dbReference type="InterPro" id="IPR050655">
    <property type="entry name" value="Plant_B3_domain"/>
</dbReference>
<gene>
    <name evidence="7" type="ORF">KIW84_010015</name>
</gene>
<dbReference type="OrthoDB" id="1399306at2759"/>
<evidence type="ECO:0000256" key="4">
    <source>
        <dbReference type="ARBA" id="ARBA00023163"/>
    </source>
</evidence>
<comment type="subcellular location">
    <subcellularLocation>
        <location evidence="1">Nucleus</location>
    </subcellularLocation>
</comment>
<dbReference type="AlphaFoldDB" id="A0A9D4YMB1"/>
<evidence type="ECO:0000256" key="2">
    <source>
        <dbReference type="ARBA" id="ARBA00023015"/>
    </source>
</evidence>
<dbReference type="EMBL" id="JAMSHJ010000001">
    <property type="protein sequence ID" value="KAI5440350.1"/>
    <property type="molecule type" value="Genomic_DNA"/>
</dbReference>
<dbReference type="PANTHER" id="PTHR31920">
    <property type="entry name" value="B3 DOMAIN-CONTAINING"/>
    <property type="match status" value="1"/>
</dbReference>
<dbReference type="SMART" id="SM01019">
    <property type="entry name" value="B3"/>
    <property type="match status" value="2"/>
</dbReference>
<dbReference type="InterPro" id="IPR003340">
    <property type="entry name" value="B3_DNA-bd"/>
</dbReference>
<dbReference type="Gene3D" id="2.40.330.10">
    <property type="entry name" value="DNA-binding pseudobarrel domain"/>
    <property type="match status" value="2"/>
</dbReference>
<evidence type="ECO:0000313" key="8">
    <source>
        <dbReference type="Proteomes" id="UP001058974"/>
    </source>
</evidence>
<dbReference type="CDD" id="cd10017">
    <property type="entry name" value="B3_DNA"/>
    <property type="match status" value="2"/>
</dbReference>
<dbReference type="Gramene" id="Psat01G0001500-T1">
    <property type="protein sequence ID" value="KAI5440350.1"/>
    <property type="gene ID" value="KIW84_010015"/>
</dbReference>
<evidence type="ECO:0000256" key="3">
    <source>
        <dbReference type="ARBA" id="ARBA00023125"/>
    </source>
</evidence>
<dbReference type="InterPro" id="IPR015300">
    <property type="entry name" value="DNA-bd_pseudobarrel_sf"/>
</dbReference>
<dbReference type="Proteomes" id="UP001058974">
    <property type="component" value="Chromosome 1"/>
</dbReference>
<name>A0A9D4YMB1_PEA</name>